<name>A0A1R3SZN5_9BACT</name>
<evidence type="ECO:0000256" key="3">
    <source>
        <dbReference type="ARBA" id="ARBA00022729"/>
    </source>
</evidence>
<gene>
    <name evidence="8" type="ORF">PSM36_0430</name>
</gene>
<dbReference type="InterPro" id="IPR012944">
    <property type="entry name" value="SusD_RagB_dom"/>
</dbReference>
<dbReference type="Gene3D" id="1.25.40.390">
    <property type="match status" value="1"/>
</dbReference>
<dbReference type="KEGG" id="psac:PSM36_0430"/>
<evidence type="ECO:0000256" key="2">
    <source>
        <dbReference type="ARBA" id="ARBA00006275"/>
    </source>
</evidence>
<dbReference type="EMBL" id="LT605205">
    <property type="protein sequence ID" value="SCD19262.1"/>
    <property type="molecule type" value="Genomic_DNA"/>
</dbReference>
<dbReference type="STRING" id="1642647.PSM36_0430"/>
<evidence type="ECO:0000313" key="8">
    <source>
        <dbReference type="EMBL" id="SCD19262.1"/>
    </source>
</evidence>
<protein>
    <submittedName>
        <fullName evidence="8">RagB/SusD domain-containing protein</fullName>
    </submittedName>
</protein>
<dbReference type="GO" id="GO:0009279">
    <property type="term" value="C:cell outer membrane"/>
    <property type="evidence" value="ECO:0007669"/>
    <property type="project" value="UniProtKB-SubCell"/>
</dbReference>
<dbReference type="InterPro" id="IPR011990">
    <property type="entry name" value="TPR-like_helical_dom_sf"/>
</dbReference>
<proteinExistence type="inferred from homology"/>
<keyword evidence="5" id="KW-0998">Cell outer membrane</keyword>
<feature type="domain" description="RagB/SusD" evidence="6">
    <location>
        <begin position="290"/>
        <end position="583"/>
    </location>
</feature>
<organism evidence="8 9">
    <name type="scientific">Proteiniphilum saccharofermentans</name>
    <dbReference type="NCBI Taxonomy" id="1642647"/>
    <lineage>
        <taxon>Bacteria</taxon>
        <taxon>Pseudomonadati</taxon>
        <taxon>Bacteroidota</taxon>
        <taxon>Bacteroidia</taxon>
        <taxon>Bacteroidales</taxon>
        <taxon>Dysgonomonadaceae</taxon>
        <taxon>Proteiniphilum</taxon>
    </lineage>
</organism>
<evidence type="ECO:0000259" key="7">
    <source>
        <dbReference type="Pfam" id="PF14322"/>
    </source>
</evidence>
<evidence type="ECO:0000313" key="9">
    <source>
        <dbReference type="Proteomes" id="UP000187464"/>
    </source>
</evidence>
<evidence type="ECO:0000256" key="1">
    <source>
        <dbReference type="ARBA" id="ARBA00004442"/>
    </source>
</evidence>
<keyword evidence="3" id="KW-0732">Signal</keyword>
<sequence length="584" mass="66622">MKRYIYIFLSFSFILNFIACDLEELPQATASRIAIFETASGLELYSNSFYEMLPTPYDGVFAIDDNSDLIARNNVDSRFMPNALSPATSSGWSWSNLRNINYFIENTEQSSVAEKEHYLGLARFFRAYFYFGMIKRFGDVPWIDRTIDVDDDETLYGPRHDRFAVMEYVLEDLNYAIEHISTISEPTRTLITKDVARAFKTRVCLYEASFRKYHTQYGKEGTANTWFEEVVKTADEIKGYSLIEGANAYRNLFLQKTPNSNETILAVTLDANLQVFSSRNRRTISPTYGNRPSLTRRFINTYLNIDGTPFTSDPDYRTTPFTEEVKNRDLRLGQTIRIGDYHRTENGVPIIAPPNLEQAYTGYQIIKGCYDERFPYDDESRNENAHLIFRYAEILLNKAEALAELGTMTDAQWASTIGSLRARAGIQGATLTQKPSTADPYMIEFYDGKFTDPVLLEVLRERAVEMITEGLRPDDLIRWRLGELFAEAPMNGMYVPALGDYDLNEDGIMDVCFYRGERPSSSQASVFVDVTSAGVGSRILSNGTSGEIIWNPGAREWLDKKYLYPIPEADLLKNPNLGQNPGWE</sequence>
<dbReference type="SUPFAM" id="SSF48452">
    <property type="entry name" value="TPR-like"/>
    <property type="match status" value="1"/>
</dbReference>
<dbReference type="Pfam" id="PF14322">
    <property type="entry name" value="SusD-like_3"/>
    <property type="match status" value="1"/>
</dbReference>
<accession>A0A1R3SZN5</accession>
<comment type="similarity">
    <text evidence="2">Belongs to the SusD family.</text>
</comment>
<evidence type="ECO:0000259" key="6">
    <source>
        <dbReference type="Pfam" id="PF07980"/>
    </source>
</evidence>
<keyword evidence="4" id="KW-0472">Membrane</keyword>
<evidence type="ECO:0000256" key="5">
    <source>
        <dbReference type="ARBA" id="ARBA00023237"/>
    </source>
</evidence>
<keyword evidence="9" id="KW-1185">Reference proteome</keyword>
<feature type="domain" description="SusD-like N-terminal" evidence="7">
    <location>
        <begin position="100"/>
        <end position="205"/>
    </location>
</feature>
<dbReference type="RefSeq" id="WP_076928582.1">
    <property type="nucleotide sequence ID" value="NZ_LT605205.1"/>
</dbReference>
<comment type="subcellular location">
    <subcellularLocation>
        <location evidence="1">Cell outer membrane</location>
    </subcellularLocation>
</comment>
<dbReference type="Pfam" id="PF07980">
    <property type="entry name" value="SusD_RagB"/>
    <property type="match status" value="1"/>
</dbReference>
<dbReference type="InterPro" id="IPR033985">
    <property type="entry name" value="SusD-like_N"/>
</dbReference>
<evidence type="ECO:0000256" key="4">
    <source>
        <dbReference type="ARBA" id="ARBA00023136"/>
    </source>
</evidence>
<reference evidence="8 9" key="1">
    <citation type="submission" date="2016-08" db="EMBL/GenBank/DDBJ databases">
        <authorList>
            <person name="Seilhamer J.J."/>
        </authorList>
    </citation>
    <scope>NUCLEOTIDE SEQUENCE [LARGE SCALE GENOMIC DNA]</scope>
    <source>
        <strain evidence="8">M3/6</strain>
    </source>
</reference>
<dbReference type="AlphaFoldDB" id="A0A1R3SZN5"/>
<dbReference type="Proteomes" id="UP000187464">
    <property type="component" value="Chromosome I"/>
</dbReference>